<proteinExistence type="predicted"/>
<dbReference type="STRING" id="1458426.SMCB_1684"/>
<dbReference type="Proteomes" id="UP000066014">
    <property type="component" value="Chromosome"/>
</dbReference>
<keyword evidence="1" id="KW-1133">Transmembrane helix</keyword>
<evidence type="ECO:0000313" key="2">
    <source>
        <dbReference type="EMBL" id="BAO83912.1"/>
    </source>
</evidence>
<protein>
    <submittedName>
        <fullName evidence="2">ABC-type bacteriocin/lantibiotic exporters, contain an N-terminal double-glycine peptidase domain</fullName>
    </submittedName>
</protein>
<evidence type="ECO:0000313" key="3">
    <source>
        <dbReference type="Proteomes" id="UP000066014"/>
    </source>
</evidence>
<name>A0A060NQ91_9BURK</name>
<accession>A0A060NQ91</accession>
<dbReference type="KEGG" id="cbab:SMCB_1684"/>
<feature type="transmembrane region" description="Helical" evidence="1">
    <location>
        <begin position="47"/>
        <end position="64"/>
    </location>
</feature>
<dbReference type="EMBL" id="AP014569">
    <property type="protein sequence ID" value="BAO83912.1"/>
    <property type="molecule type" value="Genomic_DNA"/>
</dbReference>
<dbReference type="AlphaFoldDB" id="A0A060NQ91"/>
<reference evidence="2 3" key="1">
    <citation type="journal article" date="2014" name="Nat. Commun.">
        <title>Physiological and genomic features of highly alkaliphilic hydrogen-utilizing Betaproteobacteria from a continental serpentinizing site.</title>
        <authorList>
            <person name="Suzuki S."/>
            <person name="Kuenen J.G."/>
            <person name="Schipper K."/>
            <person name="van der Velde S."/>
            <person name="Ishii S."/>
            <person name="Wu A."/>
            <person name="Sorokin D.Y."/>
            <person name="Tenney A."/>
            <person name="Meng X.Y."/>
            <person name="Morrill P.L."/>
            <person name="Kamagata Y."/>
            <person name="Muyzer G."/>
            <person name="Nealson K.H."/>
        </authorList>
    </citation>
    <scope>NUCLEOTIDE SEQUENCE [LARGE SCALE GENOMIC DNA]</scope>
    <source>
        <strain evidence="2 3">B1</strain>
    </source>
</reference>
<organism evidence="2 3">
    <name type="scientific">Serpentinimonas maccroryi</name>
    <dbReference type="NCBI Taxonomy" id="1458426"/>
    <lineage>
        <taxon>Bacteria</taxon>
        <taxon>Pseudomonadati</taxon>
        <taxon>Pseudomonadota</taxon>
        <taxon>Betaproteobacteria</taxon>
        <taxon>Burkholderiales</taxon>
        <taxon>Comamonadaceae</taxon>
        <taxon>Serpentinimonas</taxon>
    </lineage>
</organism>
<keyword evidence="1" id="KW-0812">Transmembrane</keyword>
<gene>
    <name evidence="2" type="ORF">SMCB_1684</name>
</gene>
<evidence type="ECO:0000256" key="1">
    <source>
        <dbReference type="SAM" id="Phobius"/>
    </source>
</evidence>
<feature type="transmembrane region" description="Helical" evidence="1">
    <location>
        <begin position="18"/>
        <end position="41"/>
    </location>
</feature>
<keyword evidence="1" id="KW-0472">Membrane</keyword>
<dbReference type="RefSeq" id="WP_045536260.1">
    <property type="nucleotide sequence ID" value="NZ_AP014569.1"/>
</dbReference>
<dbReference type="HOGENOM" id="CLU_1666405_0_0_4"/>
<keyword evidence="3" id="KW-1185">Reference proteome</keyword>
<sequence length="158" mass="17556">MQGPPAVSYPAGAPKAEYAALAGLALAWAAGLLLWLTLAPAHVAPPAWWVSLAVGVALLAWCLWRLRQPVQGELVWEPVPPGARNRSPGARGQWRWFSPAWRRGLELTELRCVLDLQGLLLLHWHSASGLRGWVWLERSQNPGQWQALRAAVHHQRQP</sequence>
<dbReference type="OrthoDB" id="9157092at2"/>